<proteinExistence type="inferred from homology"/>
<keyword evidence="3" id="KW-1003">Cell membrane</keyword>
<dbReference type="AlphaFoldDB" id="A0A1M5JJ18"/>
<evidence type="ECO:0000313" key="11">
    <source>
        <dbReference type="EMBL" id="SHG40531.1"/>
    </source>
</evidence>
<dbReference type="OrthoDB" id="21828at2"/>
<dbReference type="FunFam" id="1.10.3730.20:FF:000001">
    <property type="entry name" value="Quaternary ammonium compound resistance transporter SugE"/>
    <property type="match status" value="1"/>
</dbReference>
<dbReference type="GO" id="GO:1990961">
    <property type="term" value="P:xenobiotic detoxification by transmembrane export across the plasma membrane"/>
    <property type="evidence" value="ECO:0007669"/>
    <property type="project" value="UniProtKB-ARBA"/>
</dbReference>
<keyword evidence="12" id="KW-1185">Reference proteome</keyword>
<dbReference type="EMBL" id="FQVT01000011">
    <property type="protein sequence ID" value="SHG40531.1"/>
    <property type="molecule type" value="Genomic_DNA"/>
</dbReference>
<feature type="transmembrane region" description="Helical" evidence="10">
    <location>
        <begin position="31"/>
        <end position="49"/>
    </location>
</feature>
<dbReference type="GO" id="GO:0022857">
    <property type="term" value="F:transmembrane transporter activity"/>
    <property type="evidence" value="ECO:0007669"/>
    <property type="project" value="InterPro"/>
</dbReference>
<evidence type="ECO:0000256" key="6">
    <source>
        <dbReference type="ARBA" id="ARBA00023136"/>
    </source>
</evidence>
<keyword evidence="2" id="KW-0813">Transport</keyword>
<protein>
    <recommendedName>
        <fullName evidence="8">Guanidinium exporter</fullName>
    </recommendedName>
</protein>
<dbReference type="PANTHER" id="PTHR30561:SF0">
    <property type="entry name" value="GUANIDINIUM EXPORTER"/>
    <property type="match status" value="1"/>
</dbReference>
<keyword evidence="4 9" id="KW-0812">Transmembrane</keyword>
<evidence type="ECO:0000256" key="5">
    <source>
        <dbReference type="ARBA" id="ARBA00022989"/>
    </source>
</evidence>
<organism evidence="11 12">
    <name type="scientific">Salegentibacter echinorum</name>
    <dbReference type="NCBI Taxonomy" id="1073325"/>
    <lineage>
        <taxon>Bacteria</taxon>
        <taxon>Pseudomonadati</taxon>
        <taxon>Bacteroidota</taxon>
        <taxon>Flavobacteriia</taxon>
        <taxon>Flavobacteriales</taxon>
        <taxon>Flavobacteriaceae</taxon>
        <taxon>Salegentibacter</taxon>
    </lineage>
</organism>
<dbReference type="Proteomes" id="UP000183945">
    <property type="component" value="Unassembled WGS sequence"/>
</dbReference>
<sequence>MNWIILVAAGIFEIGWPLGLKMAQQTGSNKLGWIFVAATSMAISGGLLFSAQKTIPIGTAYAVWTGIGAVGTLLVGIFFFGDSASILRLLSAMLIVTGIIGLKIF</sequence>
<accession>A0A1M5JJ18</accession>
<evidence type="ECO:0000256" key="3">
    <source>
        <dbReference type="ARBA" id="ARBA00022475"/>
    </source>
</evidence>
<dbReference type="RefSeq" id="WP_072880671.1">
    <property type="nucleotide sequence ID" value="NZ_FQVT01000011.1"/>
</dbReference>
<feature type="transmembrane region" description="Helical" evidence="10">
    <location>
        <begin position="86"/>
        <end position="104"/>
    </location>
</feature>
<evidence type="ECO:0000256" key="10">
    <source>
        <dbReference type="SAM" id="Phobius"/>
    </source>
</evidence>
<evidence type="ECO:0000256" key="2">
    <source>
        <dbReference type="ARBA" id="ARBA00022448"/>
    </source>
</evidence>
<dbReference type="STRING" id="1073325.SAMN05444483_11133"/>
<gene>
    <name evidence="11" type="ORF">SAMN05444483_11133</name>
</gene>
<evidence type="ECO:0000256" key="1">
    <source>
        <dbReference type="ARBA" id="ARBA00004651"/>
    </source>
</evidence>
<comment type="similarity">
    <text evidence="7">Belongs to the drug/metabolite transporter (DMT) superfamily. Small multidrug resistance (SMR) (TC 2.A.7.1) family. Gdx/SugE subfamily.</text>
</comment>
<dbReference type="SUPFAM" id="SSF103481">
    <property type="entry name" value="Multidrug resistance efflux transporter EmrE"/>
    <property type="match status" value="1"/>
</dbReference>
<dbReference type="InterPro" id="IPR000390">
    <property type="entry name" value="Small_drug/metabolite_transptr"/>
</dbReference>
<evidence type="ECO:0000256" key="4">
    <source>
        <dbReference type="ARBA" id="ARBA00022692"/>
    </source>
</evidence>
<feature type="transmembrane region" description="Helical" evidence="10">
    <location>
        <begin position="61"/>
        <end position="80"/>
    </location>
</feature>
<reference evidence="12" key="1">
    <citation type="submission" date="2016-11" db="EMBL/GenBank/DDBJ databases">
        <authorList>
            <person name="Varghese N."/>
            <person name="Submissions S."/>
        </authorList>
    </citation>
    <scope>NUCLEOTIDE SEQUENCE [LARGE SCALE GENOMIC DNA]</scope>
    <source>
        <strain evidence="12">DSM 24579</strain>
    </source>
</reference>
<dbReference type="GO" id="GO:0005886">
    <property type="term" value="C:plasma membrane"/>
    <property type="evidence" value="ECO:0007669"/>
    <property type="project" value="UniProtKB-SubCell"/>
</dbReference>
<keyword evidence="6 10" id="KW-0472">Membrane</keyword>
<evidence type="ECO:0000313" key="12">
    <source>
        <dbReference type="Proteomes" id="UP000183945"/>
    </source>
</evidence>
<keyword evidence="5 10" id="KW-1133">Transmembrane helix</keyword>
<dbReference type="Pfam" id="PF00893">
    <property type="entry name" value="Multi_Drug_Res"/>
    <property type="match status" value="1"/>
</dbReference>
<evidence type="ECO:0000256" key="9">
    <source>
        <dbReference type="RuleBase" id="RU003942"/>
    </source>
</evidence>
<name>A0A1M5JJ18_SALEC</name>
<evidence type="ECO:0000256" key="7">
    <source>
        <dbReference type="ARBA" id="ARBA00038151"/>
    </source>
</evidence>
<dbReference type="Gene3D" id="1.10.3730.20">
    <property type="match status" value="1"/>
</dbReference>
<evidence type="ECO:0000256" key="8">
    <source>
        <dbReference type="ARBA" id="ARBA00039168"/>
    </source>
</evidence>
<dbReference type="PANTHER" id="PTHR30561">
    <property type="entry name" value="SMR FAMILY PROTON-DEPENDENT DRUG EFFLUX TRANSPORTER SUGE"/>
    <property type="match status" value="1"/>
</dbReference>
<comment type="subcellular location">
    <subcellularLocation>
        <location evidence="1 9">Cell membrane</location>
        <topology evidence="1 9">Multi-pass membrane protein</topology>
    </subcellularLocation>
</comment>
<dbReference type="InterPro" id="IPR037185">
    <property type="entry name" value="EmrE-like"/>
</dbReference>
<dbReference type="InterPro" id="IPR045324">
    <property type="entry name" value="Small_multidrug_res"/>
</dbReference>